<dbReference type="Proteomes" id="UP000261704">
    <property type="component" value="Chromosome"/>
</dbReference>
<feature type="domain" description="Mur ligase central" evidence="14">
    <location>
        <begin position="107"/>
        <end position="296"/>
    </location>
</feature>
<keyword evidence="8 10" id="KW-0131">Cell cycle</keyword>
<dbReference type="NCBIfam" id="TIGR01143">
    <property type="entry name" value="murF"/>
    <property type="match status" value="1"/>
</dbReference>
<dbReference type="PANTHER" id="PTHR43024:SF1">
    <property type="entry name" value="UDP-N-ACETYLMURAMOYL-TRIPEPTIDE--D-ALANYL-D-ALANINE LIGASE"/>
    <property type="match status" value="1"/>
</dbReference>
<gene>
    <name evidence="10 15" type="primary">murF</name>
    <name evidence="15" type="ORF">BAR1_10310</name>
</gene>
<keyword evidence="7 10" id="KW-0573">Peptidoglycan synthesis</keyword>
<dbReference type="GO" id="GO:0071555">
    <property type="term" value="P:cell wall organization"/>
    <property type="evidence" value="ECO:0007669"/>
    <property type="project" value="UniProtKB-KW"/>
</dbReference>
<evidence type="ECO:0000313" key="15">
    <source>
        <dbReference type="EMBL" id="AXX98286.1"/>
    </source>
</evidence>
<keyword evidence="16" id="KW-1185">Reference proteome</keyword>
<accession>A0A347UHF8</accession>
<reference evidence="15 16" key="1">
    <citation type="submission" date="2018-09" db="EMBL/GenBank/DDBJ databases">
        <title>Profundibacter amoris BAR1 gen. nov., sp. nov., a new member of the Roseobacter clade isolated at Lokis Castle Vent Field on the Arctic Mid-Oceanic Ridge.</title>
        <authorList>
            <person name="Le Moine Bauer S."/>
            <person name="Sjoeberg A.G."/>
            <person name="L'Haridon S."/>
            <person name="Stokke R."/>
            <person name="Roalkvam I."/>
            <person name="Steen I.H."/>
            <person name="Dahle H."/>
        </authorList>
    </citation>
    <scope>NUCLEOTIDE SEQUENCE [LARGE SCALE GENOMIC DNA]</scope>
    <source>
        <strain evidence="15 16">BAR1</strain>
    </source>
</reference>
<dbReference type="InterPro" id="IPR036565">
    <property type="entry name" value="Mur-like_cat_sf"/>
</dbReference>
<keyword evidence="4 10" id="KW-0547">Nucleotide-binding</keyword>
<dbReference type="InterPro" id="IPR036615">
    <property type="entry name" value="Mur_ligase_C_dom_sf"/>
</dbReference>
<dbReference type="GO" id="GO:0005524">
    <property type="term" value="F:ATP binding"/>
    <property type="evidence" value="ECO:0007669"/>
    <property type="project" value="UniProtKB-UniRule"/>
</dbReference>
<evidence type="ECO:0000256" key="10">
    <source>
        <dbReference type="HAMAP-Rule" id="MF_02019"/>
    </source>
</evidence>
<sequence length="483" mass="50436">MTVLWTSKDAVAATGGKTSCDWQATGVSIDTRSIKAGELFVALKDVRDGHDFVAQALETGAAAALVSHVPEGVPADAPLLIVPDVLQALESLAVAARARTGAKVIGVTGSAGKTSTKEMLRAVLERQGQVHAAEMSFNNHWGVPLTLARMPADTDFAVIEIGMNHPGEIAPLARLARPDVAMITNVVAAHMAAFDGIEGIAREKASIIDGLQSGGVAVVNGDLDTSSILTEYARDKGAQYVTFGMGESNTHRLLNVQQAGGMTVVRAQVGVSETLFKINSLGEHFAMNALGVLAVVQALGADVALAANDMALWQPPAGRGTFETVVLDAYAPDQAVTLIDDAYNANPTSLDAALKVLVATQPVDGVGRIHTGRRIAVLGDMLELGEDEMAQHAAFATHPALENVTLVHCAGPRMRALWQALPDHKRGEWVEKATDLAAIAHRLVDAGDVILVKGSKGSLVSTVATAIRNLGQSGEMNSNKGSV</sequence>
<dbReference type="Gene3D" id="3.40.1190.10">
    <property type="entry name" value="Mur-like, catalytic domain"/>
    <property type="match status" value="1"/>
</dbReference>
<comment type="catalytic activity">
    <reaction evidence="10 11">
        <text>D-alanyl-D-alanine + UDP-N-acetyl-alpha-D-muramoyl-L-alanyl-gamma-D-glutamyl-meso-2,6-diaminopimelate + ATP = UDP-N-acetyl-alpha-D-muramoyl-L-alanyl-gamma-D-glutamyl-meso-2,6-diaminopimeloyl-D-alanyl-D-alanine + ADP + phosphate + H(+)</text>
        <dbReference type="Rhea" id="RHEA:28374"/>
        <dbReference type="ChEBI" id="CHEBI:15378"/>
        <dbReference type="ChEBI" id="CHEBI:30616"/>
        <dbReference type="ChEBI" id="CHEBI:43474"/>
        <dbReference type="ChEBI" id="CHEBI:57822"/>
        <dbReference type="ChEBI" id="CHEBI:61386"/>
        <dbReference type="ChEBI" id="CHEBI:83905"/>
        <dbReference type="ChEBI" id="CHEBI:456216"/>
        <dbReference type="EC" id="6.3.2.10"/>
    </reaction>
</comment>
<dbReference type="RefSeq" id="WP_118942942.1">
    <property type="nucleotide sequence ID" value="NZ_CP032125.1"/>
</dbReference>
<evidence type="ECO:0000256" key="7">
    <source>
        <dbReference type="ARBA" id="ARBA00022984"/>
    </source>
</evidence>
<evidence type="ECO:0000256" key="9">
    <source>
        <dbReference type="ARBA" id="ARBA00023316"/>
    </source>
</evidence>
<dbReference type="PANTHER" id="PTHR43024">
    <property type="entry name" value="UDP-N-ACETYLMURAMOYL-TRIPEPTIDE--D-ALANYL-D-ALANINE LIGASE"/>
    <property type="match status" value="1"/>
</dbReference>
<proteinExistence type="inferred from homology"/>
<dbReference type="Pfam" id="PF08245">
    <property type="entry name" value="Mur_ligase_M"/>
    <property type="match status" value="1"/>
</dbReference>
<evidence type="ECO:0000259" key="14">
    <source>
        <dbReference type="Pfam" id="PF08245"/>
    </source>
</evidence>
<evidence type="ECO:0000256" key="5">
    <source>
        <dbReference type="ARBA" id="ARBA00022840"/>
    </source>
</evidence>
<organism evidence="15 16">
    <name type="scientific">Profundibacter amoris</name>
    <dbReference type="NCBI Taxonomy" id="2171755"/>
    <lineage>
        <taxon>Bacteria</taxon>
        <taxon>Pseudomonadati</taxon>
        <taxon>Pseudomonadota</taxon>
        <taxon>Alphaproteobacteria</taxon>
        <taxon>Rhodobacterales</taxon>
        <taxon>Paracoccaceae</taxon>
        <taxon>Profundibacter</taxon>
    </lineage>
</organism>
<feature type="domain" description="Mur ligase N-terminal catalytic" evidence="12">
    <location>
        <begin position="25"/>
        <end position="94"/>
    </location>
</feature>
<dbReference type="InterPro" id="IPR013221">
    <property type="entry name" value="Mur_ligase_cen"/>
</dbReference>
<evidence type="ECO:0000259" key="13">
    <source>
        <dbReference type="Pfam" id="PF02875"/>
    </source>
</evidence>
<keyword evidence="3 10" id="KW-0132">Cell division</keyword>
<dbReference type="Gene3D" id="3.90.190.20">
    <property type="entry name" value="Mur ligase, C-terminal domain"/>
    <property type="match status" value="1"/>
</dbReference>
<dbReference type="OrthoDB" id="9800958at2"/>
<dbReference type="GO" id="GO:0009252">
    <property type="term" value="P:peptidoglycan biosynthetic process"/>
    <property type="evidence" value="ECO:0007669"/>
    <property type="project" value="UniProtKB-UniRule"/>
</dbReference>
<dbReference type="SUPFAM" id="SSF63418">
    <property type="entry name" value="MurE/MurF N-terminal domain"/>
    <property type="match status" value="1"/>
</dbReference>
<evidence type="ECO:0000256" key="3">
    <source>
        <dbReference type="ARBA" id="ARBA00022618"/>
    </source>
</evidence>
<dbReference type="SUPFAM" id="SSF53623">
    <property type="entry name" value="MurD-like peptide ligases, catalytic domain"/>
    <property type="match status" value="1"/>
</dbReference>
<evidence type="ECO:0000256" key="4">
    <source>
        <dbReference type="ARBA" id="ARBA00022741"/>
    </source>
</evidence>
<evidence type="ECO:0000313" key="16">
    <source>
        <dbReference type="Proteomes" id="UP000261704"/>
    </source>
</evidence>
<dbReference type="KEGG" id="pamo:BAR1_10310"/>
<evidence type="ECO:0000256" key="8">
    <source>
        <dbReference type="ARBA" id="ARBA00023306"/>
    </source>
</evidence>
<dbReference type="GO" id="GO:0047480">
    <property type="term" value="F:UDP-N-acetylmuramoyl-tripeptide-D-alanyl-D-alanine ligase activity"/>
    <property type="evidence" value="ECO:0007669"/>
    <property type="project" value="UniProtKB-UniRule"/>
</dbReference>
<dbReference type="AlphaFoldDB" id="A0A347UHF8"/>
<dbReference type="InterPro" id="IPR035911">
    <property type="entry name" value="MurE/MurF_N"/>
</dbReference>
<dbReference type="GO" id="GO:0005737">
    <property type="term" value="C:cytoplasm"/>
    <property type="evidence" value="ECO:0007669"/>
    <property type="project" value="UniProtKB-SubCell"/>
</dbReference>
<dbReference type="UniPathway" id="UPA00219"/>
<comment type="function">
    <text evidence="10 11">Involved in cell wall formation. Catalyzes the final step in the synthesis of UDP-N-acetylmuramoyl-pentapeptide, the precursor of murein.</text>
</comment>
<name>A0A347UHF8_9RHOB</name>
<dbReference type="GO" id="GO:0008360">
    <property type="term" value="P:regulation of cell shape"/>
    <property type="evidence" value="ECO:0007669"/>
    <property type="project" value="UniProtKB-KW"/>
</dbReference>
<evidence type="ECO:0000256" key="6">
    <source>
        <dbReference type="ARBA" id="ARBA00022960"/>
    </source>
</evidence>
<dbReference type="Pfam" id="PF01225">
    <property type="entry name" value="Mur_ligase"/>
    <property type="match status" value="1"/>
</dbReference>
<keyword evidence="1 10" id="KW-0963">Cytoplasm</keyword>
<evidence type="ECO:0000256" key="1">
    <source>
        <dbReference type="ARBA" id="ARBA00022490"/>
    </source>
</evidence>
<dbReference type="HAMAP" id="MF_02019">
    <property type="entry name" value="MurF"/>
    <property type="match status" value="1"/>
</dbReference>
<evidence type="ECO:0000256" key="2">
    <source>
        <dbReference type="ARBA" id="ARBA00022598"/>
    </source>
</evidence>
<comment type="pathway">
    <text evidence="10 11">Cell wall biogenesis; peptidoglycan biosynthesis.</text>
</comment>
<comment type="similarity">
    <text evidence="10">Belongs to the MurCDEF family. MurF subfamily.</text>
</comment>
<keyword evidence="6 10" id="KW-0133">Cell shape</keyword>
<comment type="subcellular location">
    <subcellularLocation>
        <location evidence="10 11">Cytoplasm</location>
    </subcellularLocation>
</comment>
<keyword evidence="5 10" id="KW-0067">ATP-binding</keyword>
<keyword evidence="9 10" id="KW-0961">Cell wall biogenesis/degradation</keyword>
<feature type="binding site" evidence="10">
    <location>
        <begin position="109"/>
        <end position="115"/>
    </location>
    <ligand>
        <name>ATP</name>
        <dbReference type="ChEBI" id="CHEBI:30616"/>
    </ligand>
</feature>
<protein>
    <recommendedName>
        <fullName evidence="10 11">UDP-N-acetylmuramoyl-tripeptide--D-alanyl-D-alanine ligase</fullName>
        <ecNumber evidence="10 11">6.3.2.10</ecNumber>
    </recommendedName>
    <alternativeName>
        <fullName evidence="10">D-alanyl-D-alanine-adding enzyme</fullName>
    </alternativeName>
</protein>
<evidence type="ECO:0000256" key="11">
    <source>
        <dbReference type="RuleBase" id="RU004136"/>
    </source>
</evidence>
<dbReference type="InterPro" id="IPR004101">
    <property type="entry name" value="Mur_ligase_C"/>
</dbReference>
<feature type="domain" description="Mur ligase C-terminal" evidence="13">
    <location>
        <begin position="334"/>
        <end position="455"/>
    </location>
</feature>
<dbReference type="EMBL" id="CP032125">
    <property type="protein sequence ID" value="AXX98286.1"/>
    <property type="molecule type" value="Genomic_DNA"/>
</dbReference>
<dbReference type="InterPro" id="IPR000713">
    <property type="entry name" value="Mur_ligase_N"/>
</dbReference>
<evidence type="ECO:0000259" key="12">
    <source>
        <dbReference type="Pfam" id="PF01225"/>
    </source>
</evidence>
<keyword evidence="2 10" id="KW-0436">Ligase</keyword>
<dbReference type="SUPFAM" id="SSF53244">
    <property type="entry name" value="MurD-like peptide ligases, peptide-binding domain"/>
    <property type="match status" value="1"/>
</dbReference>
<dbReference type="Pfam" id="PF02875">
    <property type="entry name" value="Mur_ligase_C"/>
    <property type="match status" value="1"/>
</dbReference>
<dbReference type="GO" id="GO:0008766">
    <property type="term" value="F:UDP-N-acetylmuramoylalanyl-D-glutamyl-2,6-diaminopimelate-D-alanyl-D-alanine ligase activity"/>
    <property type="evidence" value="ECO:0007669"/>
    <property type="project" value="RHEA"/>
</dbReference>
<dbReference type="InterPro" id="IPR051046">
    <property type="entry name" value="MurCDEF_CellWall_CoF430Synth"/>
</dbReference>
<dbReference type="Gene3D" id="3.40.1390.10">
    <property type="entry name" value="MurE/MurF, N-terminal domain"/>
    <property type="match status" value="1"/>
</dbReference>
<dbReference type="GO" id="GO:0051301">
    <property type="term" value="P:cell division"/>
    <property type="evidence" value="ECO:0007669"/>
    <property type="project" value="UniProtKB-KW"/>
</dbReference>
<dbReference type="EC" id="6.3.2.10" evidence="10 11"/>
<dbReference type="InterPro" id="IPR005863">
    <property type="entry name" value="UDP-N-AcMur_synth"/>
</dbReference>